<dbReference type="InterPro" id="IPR032675">
    <property type="entry name" value="LRR_dom_sf"/>
</dbReference>
<dbReference type="SUPFAM" id="SSF52058">
    <property type="entry name" value="L domain-like"/>
    <property type="match status" value="1"/>
</dbReference>
<evidence type="ECO:0000256" key="2">
    <source>
        <dbReference type="ARBA" id="ARBA00022737"/>
    </source>
</evidence>
<dbReference type="Gene3D" id="3.80.10.10">
    <property type="entry name" value="Ribonuclease Inhibitor"/>
    <property type="match status" value="1"/>
</dbReference>
<sequence length="263" mass="28393">MPSAPEGSAIARARILREQERRTGTLDLGDLGLTEWPNELWELNHLSCLNLGVGWTDAANGFHPASPGIPYAPNTLPPAAARELWNRLPNLQILSLAGARGDGSAWDDLAGLESLPQLRVLDLSWTSVEDLAPLASLTYLEVLDASYTFLSDIRPLARLSALRHLDLSHTKVADLAPLQDHPALQVLLCYHTPVTTVAPLSGLPALRKLDLTQTQVTDLEPLITLPALETLLCAWTPVETIPESLVRLASSAPHPPTGQTPPP</sequence>
<organism evidence="3 4">
    <name type="scientific">Brevifollis gellanilyticus</name>
    <dbReference type="NCBI Taxonomy" id="748831"/>
    <lineage>
        <taxon>Bacteria</taxon>
        <taxon>Pseudomonadati</taxon>
        <taxon>Verrucomicrobiota</taxon>
        <taxon>Verrucomicrobiia</taxon>
        <taxon>Verrucomicrobiales</taxon>
        <taxon>Verrucomicrobiaceae</taxon>
    </lineage>
</organism>
<dbReference type="RefSeq" id="WP_146854764.1">
    <property type="nucleotide sequence ID" value="NZ_BKAG01000055.1"/>
</dbReference>
<accession>A0A512MH32</accession>
<keyword evidence="1" id="KW-0433">Leucine-rich repeat</keyword>
<comment type="caution">
    <text evidence="3">The sequence shown here is derived from an EMBL/GenBank/DDBJ whole genome shotgun (WGS) entry which is preliminary data.</text>
</comment>
<dbReference type="InterPro" id="IPR001611">
    <property type="entry name" value="Leu-rich_rpt"/>
</dbReference>
<gene>
    <name evidence="3" type="ORF">BGE01nite_49520</name>
</gene>
<dbReference type="Pfam" id="PF12799">
    <property type="entry name" value="LRR_4"/>
    <property type="match status" value="1"/>
</dbReference>
<dbReference type="PANTHER" id="PTHR46652">
    <property type="entry name" value="LEUCINE-RICH REPEAT AND IQ DOMAIN-CONTAINING PROTEIN 1-RELATED"/>
    <property type="match status" value="1"/>
</dbReference>
<dbReference type="InterPro" id="IPR050836">
    <property type="entry name" value="SDS22/Internalin_LRR"/>
</dbReference>
<dbReference type="AlphaFoldDB" id="A0A512MH32"/>
<dbReference type="PANTHER" id="PTHR46652:SF3">
    <property type="entry name" value="LEUCINE-RICH REPEAT-CONTAINING PROTEIN 9"/>
    <property type="match status" value="1"/>
</dbReference>
<name>A0A512MH32_9BACT</name>
<reference evidence="3 4" key="1">
    <citation type="submission" date="2019-07" db="EMBL/GenBank/DDBJ databases">
        <title>Whole genome shotgun sequence of Brevifollis gellanilyticus NBRC 108608.</title>
        <authorList>
            <person name="Hosoyama A."/>
            <person name="Uohara A."/>
            <person name="Ohji S."/>
            <person name="Ichikawa N."/>
        </authorList>
    </citation>
    <scope>NUCLEOTIDE SEQUENCE [LARGE SCALE GENOMIC DNA]</scope>
    <source>
        <strain evidence="3 4">NBRC 108608</strain>
    </source>
</reference>
<evidence type="ECO:0008006" key="5">
    <source>
        <dbReference type="Google" id="ProtNLM"/>
    </source>
</evidence>
<dbReference type="OrthoDB" id="135105at2"/>
<evidence type="ECO:0000313" key="4">
    <source>
        <dbReference type="Proteomes" id="UP000321577"/>
    </source>
</evidence>
<keyword evidence="2" id="KW-0677">Repeat</keyword>
<evidence type="ECO:0000313" key="3">
    <source>
        <dbReference type="EMBL" id="GEP45661.1"/>
    </source>
</evidence>
<dbReference type="EMBL" id="BKAG01000055">
    <property type="protein sequence ID" value="GEP45661.1"/>
    <property type="molecule type" value="Genomic_DNA"/>
</dbReference>
<dbReference type="PROSITE" id="PS51450">
    <property type="entry name" value="LRR"/>
    <property type="match status" value="1"/>
</dbReference>
<dbReference type="Proteomes" id="UP000321577">
    <property type="component" value="Unassembled WGS sequence"/>
</dbReference>
<evidence type="ECO:0000256" key="1">
    <source>
        <dbReference type="ARBA" id="ARBA00022614"/>
    </source>
</evidence>
<keyword evidence="4" id="KW-1185">Reference proteome</keyword>
<proteinExistence type="predicted"/>
<dbReference type="InterPro" id="IPR025875">
    <property type="entry name" value="Leu-rich_rpt_4"/>
</dbReference>
<protein>
    <recommendedName>
        <fullName evidence="5">Leucine-rich repeat domain-containing protein</fullName>
    </recommendedName>
</protein>